<evidence type="ECO:0000313" key="1">
    <source>
        <dbReference type="EMBL" id="PKI45644.1"/>
    </source>
</evidence>
<accession>A0A2I0INR1</accession>
<protein>
    <submittedName>
        <fullName evidence="1">Uncharacterized protein</fullName>
    </submittedName>
</protein>
<dbReference type="OrthoDB" id="1939477at2759"/>
<keyword evidence="2" id="KW-1185">Reference proteome</keyword>
<dbReference type="GeneID" id="116188244"/>
<dbReference type="AlphaFoldDB" id="A0A2I0INR1"/>
<name>A0A2I0INR1_PUNGR</name>
<gene>
    <name evidence="1" type="ORF">CRG98_033960</name>
</gene>
<dbReference type="EMBL" id="PGOL01002702">
    <property type="protein sequence ID" value="PKI45644.1"/>
    <property type="molecule type" value="Genomic_DNA"/>
</dbReference>
<sequence length="214" mass="23053">MEAVVAPDSAEHQRQSLSVSPYTSKQVRTVRSPRNRAHRSVNLASVPGPSESFVSLANSFHGGLLNPQKQPPLLPLPVTPKAHVSSYPPPGSAKPKPQRLARHHSLNPSKPLIRRQGSAVIISRGSELMPAARPLGPEPYELPKNISVSMVPNPSAPLQLPEPGRFSGSVFELAPPPSSLPLPRFSLRPKLRCNAEAGVDSGATDSLRQILRLR</sequence>
<dbReference type="PANTHER" id="PTHR33670:SF14">
    <property type="entry name" value="T20H2.15 PROTEIN"/>
    <property type="match status" value="1"/>
</dbReference>
<reference evidence="1 2" key="1">
    <citation type="submission" date="2017-11" db="EMBL/GenBank/DDBJ databases">
        <title>De-novo sequencing of pomegranate (Punica granatum L.) genome.</title>
        <authorList>
            <person name="Akparov Z."/>
            <person name="Amiraslanov A."/>
            <person name="Hajiyeva S."/>
            <person name="Abbasov M."/>
            <person name="Kaur K."/>
            <person name="Hamwieh A."/>
            <person name="Solovyev V."/>
            <person name="Salamov A."/>
            <person name="Braich B."/>
            <person name="Kosarev P."/>
            <person name="Mahmoud A."/>
            <person name="Hajiyev E."/>
            <person name="Babayeva S."/>
            <person name="Izzatullayeva V."/>
            <person name="Mammadov A."/>
            <person name="Mammadov A."/>
            <person name="Sharifova S."/>
            <person name="Ojaghi J."/>
            <person name="Eynullazada K."/>
            <person name="Bayramov B."/>
            <person name="Abdulazimova A."/>
            <person name="Shahmuradov I."/>
        </authorList>
    </citation>
    <scope>NUCLEOTIDE SEQUENCE [LARGE SCALE GENOMIC DNA]</scope>
    <source>
        <strain evidence="2">cv. AG2017</strain>
        <tissue evidence="1">Leaf</tissue>
    </source>
</reference>
<organism evidence="1 2">
    <name type="scientific">Punica granatum</name>
    <name type="common">Pomegranate</name>
    <dbReference type="NCBI Taxonomy" id="22663"/>
    <lineage>
        <taxon>Eukaryota</taxon>
        <taxon>Viridiplantae</taxon>
        <taxon>Streptophyta</taxon>
        <taxon>Embryophyta</taxon>
        <taxon>Tracheophyta</taxon>
        <taxon>Spermatophyta</taxon>
        <taxon>Magnoliopsida</taxon>
        <taxon>eudicotyledons</taxon>
        <taxon>Gunneridae</taxon>
        <taxon>Pentapetalae</taxon>
        <taxon>rosids</taxon>
        <taxon>malvids</taxon>
        <taxon>Myrtales</taxon>
        <taxon>Lythraceae</taxon>
        <taxon>Punica</taxon>
    </lineage>
</organism>
<evidence type="ECO:0000313" key="2">
    <source>
        <dbReference type="Proteomes" id="UP000233551"/>
    </source>
</evidence>
<dbReference type="PANTHER" id="PTHR33670">
    <property type="entry name" value="SPLICING FACTOR, PROLINE- AND GLUTAMINE-RICH-LIKE"/>
    <property type="match status" value="1"/>
</dbReference>
<proteinExistence type="predicted"/>
<comment type="caution">
    <text evidence="1">The sequence shown here is derived from an EMBL/GenBank/DDBJ whole genome shotgun (WGS) entry which is preliminary data.</text>
</comment>
<dbReference type="Proteomes" id="UP000233551">
    <property type="component" value="Unassembled WGS sequence"/>
</dbReference>